<evidence type="ECO:0000313" key="8">
    <source>
        <dbReference type="Proteomes" id="UP001162640"/>
    </source>
</evidence>
<feature type="domain" description="Dynein regulatory complex protein 1/2 N-terminal" evidence="5">
    <location>
        <begin position="80"/>
        <end position="181"/>
    </location>
</feature>
<dbReference type="GO" id="GO:0060285">
    <property type="term" value="P:cilium-dependent cell motility"/>
    <property type="evidence" value="ECO:0007669"/>
    <property type="project" value="TreeGrafter"/>
</dbReference>
<reference evidence="8" key="1">
    <citation type="journal article" date="2023" name="Commun. Biol.">
        <title>Genome analysis of Parmales, the sister group of diatoms, reveals the evolutionary specialization of diatoms from phago-mixotrophs to photoautotrophs.</title>
        <authorList>
            <person name="Ban H."/>
            <person name="Sato S."/>
            <person name="Yoshikawa S."/>
            <person name="Yamada K."/>
            <person name="Nakamura Y."/>
            <person name="Ichinomiya M."/>
            <person name="Sato N."/>
            <person name="Blanc-Mathieu R."/>
            <person name="Endo H."/>
            <person name="Kuwata A."/>
            <person name="Ogata H."/>
        </authorList>
    </citation>
    <scope>NUCLEOTIDE SEQUENCE [LARGE SCALE GENOMIC DNA]</scope>
</reference>
<dbReference type="PANTHER" id="PTHR21625">
    <property type="entry name" value="NYD-SP28 PROTEIN"/>
    <property type="match status" value="1"/>
</dbReference>
<dbReference type="GO" id="GO:0005858">
    <property type="term" value="C:axonemal dynein complex"/>
    <property type="evidence" value="ECO:0007669"/>
    <property type="project" value="InterPro"/>
</dbReference>
<comment type="caution">
    <text evidence="7">The sequence shown here is derived from an EMBL/GenBank/DDBJ whole genome shotgun (WGS) entry which is preliminary data.</text>
</comment>
<dbReference type="AlphaFoldDB" id="A0A9W7AG94"/>
<protein>
    <recommendedName>
        <fullName evidence="9">Dynein regulatory complex protein 1</fullName>
    </recommendedName>
</protein>
<evidence type="ECO:0000256" key="3">
    <source>
        <dbReference type="SAM" id="Coils"/>
    </source>
</evidence>
<accession>A0A9W7AG94</accession>
<sequence>MADAPEEFHTNHADKDERQAARRARVEARSANESSNNQSQARSNASGVHKSKGQRQISGSLSHLDKHKGGGIASVTNIRVEADFRENQRRIHEEQLRQDRLQRLQEEAVRSGKQNAAVEMRWAELLDQNMPQELHREILSQKKSCSDIINSKDELIKEFQQQLKSKDEEYVKALKQQADDVEEMLQRMRTEFKDLQEEYETELESIERAFLEERDELLENNKSEIDGLFEKRRAMELTYMTMKQEREEQYQREIDDLLVKDAEEYNKLKIKLETDIQTLEQQLEEMRATYQLNTEKLEYNYRVLTERDNENTSTLQKQKKKLTKIKDDLSRVVQKYQEFDARDKKRNEELSEDYRRITKQYKDLQSKFRHFELADNRKFEAIWSMHEEEVDTYVVQALKADQIINEQLLGWTWRAPDLEVVRNPAMLGADEDGDGKFTLEELEEHKKKLAEEEEAKKVHVPADKIRSIVSLISEEAGFILDASVKDAIESLPNTQAASVAQAEALLKALGVESEEDVSALSNYFFVDVKQEKDVLEDLNEEDAAPEALERLQKLIQPNHVITAINKFVNDRKEDADAKENKTWTVDVAGAGDALEKKKPKEEKEFWDRMANIISPASHETWKHLEKSLKEYTNILENRARGIEDVSTLTSQNQELKELLNQYLGSRINEELIVPPTDTIRLGD</sequence>
<feature type="domain" description="Dynein regulatory complex protein 1 C-terminal" evidence="6">
    <location>
        <begin position="604"/>
        <end position="663"/>
    </location>
</feature>
<evidence type="ECO:0000256" key="1">
    <source>
        <dbReference type="ARBA" id="ARBA00009688"/>
    </source>
</evidence>
<feature type="coiled-coil region" evidence="3">
    <location>
        <begin position="240"/>
        <end position="367"/>
    </location>
</feature>
<gene>
    <name evidence="7" type="ORF">TL16_g04978</name>
</gene>
<keyword evidence="2 3" id="KW-0175">Coiled coil</keyword>
<name>A0A9W7AG94_9STRA</name>
<dbReference type="EMBL" id="BLQM01000141">
    <property type="protein sequence ID" value="GMH68633.1"/>
    <property type="molecule type" value="Genomic_DNA"/>
</dbReference>
<dbReference type="Proteomes" id="UP001162640">
    <property type="component" value="Unassembled WGS sequence"/>
</dbReference>
<evidence type="ECO:0000313" key="7">
    <source>
        <dbReference type="EMBL" id="GMH68633.1"/>
    </source>
</evidence>
<organism evidence="7 8">
    <name type="scientific">Triparma laevis f. inornata</name>
    <dbReference type="NCBI Taxonomy" id="1714386"/>
    <lineage>
        <taxon>Eukaryota</taxon>
        <taxon>Sar</taxon>
        <taxon>Stramenopiles</taxon>
        <taxon>Ochrophyta</taxon>
        <taxon>Bolidophyceae</taxon>
        <taxon>Parmales</taxon>
        <taxon>Triparmaceae</taxon>
        <taxon>Triparma</taxon>
    </lineage>
</organism>
<dbReference type="Pfam" id="PF14775">
    <property type="entry name" value="NYD-SP28_assoc"/>
    <property type="match status" value="1"/>
</dbReference>
<feature type="region of interest" description="Disordered" evidence="4">
    <location>
        <begin position="1"/>
        <end position="72"/>
    </location>
</feature>
<evidence type="ECO:0000256" key="2">
    <source>
        <dbReference type="ARBA" id="ARBA00023054"/>
    </source>
</evidence>
<feature type="compositionally biased region" description="Low complexity" evidence="4">
    <location>
        <begin position="31"/>
        <end position="46"/>
    </location>
</feature>
<evidence type="ECO:0000259" key="5">
    <source>
        <dbReference type="Pfam" id="PF14772"/>
    </source>
</evidence>
<proteinExistence type="inferred from homology"/>
<dbReference type="GO" id="GO:0003352">
    <property type="term" value="P:regulation of cilium movement"/>
    <property type="evidence" value="ECO:0007669"/>
    <property type="project" value="TreeGrafter"/>
</dbReference>
<comment type="similarity">
    <text evidence="1">Belongs to the DRC1 family.</text>
</comment>
<feature type="compositionally biased region" description="Basic and acidic residues" evidence="4">
    <location>
        <begin position="1"/>
        <end position="30"/>
    </location>
</feature>
<dbReference type="InterPro" id="IPR039505">
    <property type="entry name" value="DRC1/2_N"/>
</dbReference>
<dbReference type="InterPro" id="IPR029440">
    <property type="entry name" value="DRC1_C"/>
</dbReference>
<dbReference type="Pfam" id="PF14772">
    <property type="entry name" value="NYD-SP28"/>
    <property type="match status" value="1"/>
</dbReference>
<feature type="coiled-coil region" evidence="3">
    <location>
        <begin position="149"/>
        <end position="216"/>
    </location>
</feature>
<evidence type="ECO:0000259" key="6">
    <source>
        <dbReference type="Pfam" id="PF14775"/>
    </source>
</evidence>
<dbReference type="InterPro" id="IPR039750">
    <property type="entry name" value="DRC1/DRC2"/>
</dbReference>
<dbReference type="PANTHER" id="PTHR21625:SF1">
    <property type="entry name" value="DYNEIN REGULATORY COMPLEX PROTEIN 1"/>
    <property type="match status" value="1"/>
</dbReference>
<evidence type="ECO:0008006" key="9">
    <source>
        <dbReference type="Google" id="ProtNLM"/>
    </source>
</evidence>
<evidence type="ECO:0000256" key="4">
    <source>
        <dbReference type="SAM" id="MobiDB-lite"/>
    </source>
</evidence>
<dbReference type="GO" id="GO:0070286">
    <property type="term" value="P:axonemal dynein complex assembly"/>
    <property type="evidence" value="ECO:0007669"/>
    <property type="project" value="InterPro"/>
</dbReference>